<keyword evidence="1" id="KW-0479">Metal-binding</keyword>
<evidence type="ECO:0000256" key="2">
    <source>
        <dbReference type="ARBA" id="ARBA00022771"/>
    </source>
</evidence>
<dbReference type="PANTHER" id="PTHR25465:SF5">
    <property type="entry name" value="E3 UBIQUITIN_ISG15 LIGASE TRIM25-RELATED"/>
    <property type="match status" value="1"/>
</dbReference>
<dbReference type="GO" id="GO:0008270">
    <property type="term" value="F:zinc ion binding"/>
    <property type="evidence" value="ECO:0007669"/>
    <property type="project" value="UniProtKB-KW"/>
</dbReference>
<evidence type="ECO:0000256" key="4">
    <source>
        <dbReference type="SAM" id="Coils"/>
    </source>
</evidence>
<comment type="caution">
    <text evidence="6">The sequence shown here is derived from an EMBL/GenBank/DDBJ whole genome shotgun (WGS) entry which is preliminary data.</text>
</comment>
<evidence type="ECO:0000256" key="1">
    <source>
        <dbReference type="ARBA" id="ARBA00022723"/>
    </source>
</evidence>
<reference evidence="6" key="1">
    <citation type="submission" date="2023-08" db="EMBL/GenBank/DDBJ databases">
        <title>Chromosome-level Genome Assembly of mud carp (Cirrhinus molitorella).</title>
        <authorList>
            <person name="Liu H."/>
        </authorList>
    </citation>
    <scope>NUCLEOTIDE SEQUENCE</scope>
    <source>
        <strain evidence="6">Prfri</strain>
        <tissue evidence="6">Muscle</tissue>
    </source>
</reference>
<dbReference type="AlphaFoldDB" id="A0AA88Q7B4"/>
<dbReference type="InterPro" id="IPR058030">
    <property type="entry name" value="TRIM8/14/16/25/29/45/65_CC"/>
</dbReference>
<gene>
    <name evidence="6" type="ORF">Q8A67_001502</name>
</gene>
<accession>A0AA88Q7B4</accession>
<evidence type="ECO:0000259" key="5">
    <source>
        <dbReference type="Pfam" id="PF25600"/>
    </source>
</evidence>
<dbReference type="InterPro" id="IPR051051">
    <property type="entry name" value="E3_ubiq-ligase_TRIM/RNF"/>
</dbReference>
<dbReference type="EMBL" id="JAUYZG010000001">
    <property type="protein sequence ID" value="KAK2917128.1"/>
    <property type="molecule type" value="Genomic_DNA"/>
</dbReference>
<sequence length="184" mass="21712">MDLQSHLEEKQRNIQKIIQQKEKDLLELREAVVSHKRSAQTAVEDSEKIFTVLIRSIERRHFEVKQLIRDLERAAVNRAVQRLECLKKDINDLRRRDAELKQLSETQDHVHFLQSLPSVSLSGFALSPHLSFDKVVETFSQLRDKLQQFSRETIANIYRKVKAIQVIGDPEYQKREEFLHCKLL</sequence>
<protein>
    <recommendedName>
        <fullName evidence="5">TRIM8/14/16/25/29/45/65 coiled-coil region domain-containing protein</fullName>
    </recommendedName>
</protein>
<evidence type="ECO:0000313" key="6">
    <source>
        <dbReference type="EMBL" id="KAK2917128.1"/>
    </source>
</evidence>
<feature type="coiled-coil region" evidence="4">
    <location>
        <begin position="7"/>
        <end position="103"/>
    </location>
</feature>
<dbReference type="PANTHER" id="PTHR25465">
    <property type="entry name" value="B-BOX DOMAIN CONTAINING"/>
    <property type="match status" value="1"/>
</dbReference>
<keyword evidence="4" id="KW-0175">Coiled coil</keyword>
<feature type="domain" description="TRIM8/14/16/25/29/45/65 coiled-coil region" evidence="5">
    <location>
        <begin position="18"/>
        <end position="150"/>
    </location>
</feature>
<keyword evidence="7" id="KW-1185">Reference proteome</keyword>
<name>A0AA88Q7B4_9TELE</name>
<keyword evidence="2" id="KW-0863">Zinc-finger</keyword>
<evidence type="ECO:0000256" key="3">
    <source>
        <dbReference type="ARBA" id="ARBA00022833"/>
    </source>
</evidence>
<evidence type="ECO:0000313" key="7">
    <source>
        <dbReference type="Proteomes" id="UP001187343"/>
    </source>
</evidence>
<proteinExistence type="predicted"/>
<keyword evidence="3" id="KW-0862">Zinc</keyword>
<dbReference type="Pfam" id="PF25600">
    <property type="entry name" value="TRIM_CC"/>
    <property type="match status" value="1"/>
</dbReference>
<organism evidence="6 7">
    <name type="scientific">Cirrhinus molitorella</name>
    <name type="common">mud carp</name>
    <dbReference type="NCBI Taxonomy" id="172907"/>
    <lineage>
        <taxon>Eukaryota</taxon>
        <taxon>Metazoa</taxon>
        <taxon>Chordata</taxon>
        <taxon>Craniata</taxon>
        <taxon>Vertebrata</taxon>
        <taxon>Euteleostomi</taxon>
        <taxon>Actinopterygii</taxon>
        <taxon>Neopterygii</taxon>
        <taxon>Teleostei</taxon>
        <taxon>Ostariophysi</taxon>
        <taxon>Cypriniformes</taxon>
        <taxon>Cyprinidae</taxon>
        <taxon>Labeoninae</taxon>
        <taxon>Labeonini</taxon>
        <taxon>Cirrhinus</taxon>
    </lineage>
</organism>
<dbReference type="Proteomes" id="UP001187343">
    <property type="component" value="Unassembled WGS sequence"/>
</dbReference>